<sequence>MPPAYAVGLAIVAVLALIILIARFKLNPFIVIFVISLAMALAAGMPADKVVKSFETGVGNSLGHIAIIIALGTMLGKMLAESGGAAQIANTLIRWFGPNNVHWAMLFIGIIVGLPVFFEVGFVLLIPIAFNVAKNTGRPLLLVALPLVAGLSAVHGLMPPHPAAMLAVQAFHADIGKTILLALIVGIPAAIIAGPVYALFIGPRTPLPAENPMAEQFINHIPDDKLPGFGITLLTILLPVILMLLGSFATVLTPAGSGLYVFLNFIGNADISLLLAVILSFYTLGLLRGMTRETILAFTNECLAPTAMITLLIGAGGGFGRVLIDSGVSHAIVTMALSAHVSLLLLAWLLAAVVRLAVGSSTVAMITSAGIVAPIAAHAPGASAPLLVLATGAGSLIFSHVNDGGFWLVKQYLNMSVEQTLKSWSVLETILSIGALAMVLILAAVGV</sequence>
<feature type="transmembrane region" description="Helical" evidence="1">
    <location>
        <begin position="331"/>
        <end position="351"/>
    </location>
</feature>
<feature type="transmembrane region" description="Helical" evidence="1">
    <location>
        <begin position="6"/>
        <end position="22"/>
    </location>
</feature>
<evidence type="ECO:0000256" key="1">
    <source>
        <dbReference type="SAM" id="Phobius"/>
    </source>
</evidence>
<dbReference type="PANTHER" id="PTHR30354">
    <property type="entry name" value="GNT FAMILY GLUCONATE TRANSPORTER"/>
    <property type="match status" value="1"/>
</dbReference>
<dbReference type="EMBL" id="JAESVB010000002">
    <property type="protein sequence ID" value="MCB8874733.1"/>
    <property type="molecule type" value="Genomic_DNA"/>
</dbReference>
<keyword evidence="3" id="KW-1185">Reference proteome</keyword>
<keyword evidence="1" id="KW-0812">Transmembrane</keyword>
<dbReference type="RefSeq" id="WP_227320397.1">
    <property type="nucleotide sequence ID" value="NZ_JAESVB010000002.1"/>
</dbReference>
<reference evidence="2" key="2">
    <citation type="submission" date="2021-01" db="EMBL/GenBank/DDBJ databases">
        <authorList>
            <person name="Mieszkin S."/>
            <person name="Pouder E."/>
            <person name="Alain K."/>
        </authorList>
    </citation>
    <scope>NUCLEOTIDE SEQUENCE</scope>
    <source>
        <strain evidence="2">HW T2.11</strain>
    </source>
</reference>
<accession>A0A963YQN0</accession>
<feature type="transmembrane region" description="Helical" evidence="1">
    <location>
        <begin position="29"/>
        <end position="47"/>
    </location>
</feature>
<keyword evidence="1" id="KW-1133">Transmembrane helix</keyword>
<feature type="transmembrane region" description="Helical" evidence="1">
    <location>
        <begin position="179"/>
        <end position="200"/>
    </location>
</feature>
<name>A0A963YQN0_9PROT</name>
<comment type="caution">
    <text evidence="2">The sequence shown here is derived from an EMBL/GenBank/DDBJ whole genome shotgun (WGS) entry which is preliminary data.</text>
</comment>
<feature type="transmembrane region" description="Helical" evidence="1">
    <location>
        <begin position="140"/>
        <end position="158"/>
    </location>
</feature>
<dbReference type="Pfam" id="PF02447">
    <property type="entry name" value="GntP_permease"/>
    <property type="match status" value="1"/>
</dbReference>
<dbReference type="Proteomes" id="UP000708298">
    <property type="component" value="Unassembled WGS sequence"/>
</dbReference>
<feature type="transmembrane region" description="Helical" evidence="1">
    <location>
        <begin position="303"/>
        <end position="324"/>
    </location>
</feature>
<feature type="transmembrane region" description="Helical" evidence="1">
    <location>
        <begin position="229"/>
        <end position="252"/>
    </location>
</feature>
<dbReference type="NCBIfam" id="TIGR00791">
    <property type="entry name" value="gntP"/>
    <property type="match status" value="1"/>
</dbReference>
<dbReference type="GO" id="GO:0015128">
    <property type="term" value="F:gluconate transmembrane transporter activity"/>
    <property type="evidence" value="ECO:0007669"/>
    <property type="project" value="InterPro"/>
</dbReference>
<feature type="transmembrane region" description="Helical" evidence="1">
    <location>
        <begin position="421"/>
        <end position="445"/>
    </location>
</feature>
<feature type="transmembrane region" description="Helical" evidence="1">
    <location>
        <begin position="62"/>
        <end position="80"/>
    </location>
</feature>
<feature type="transmembrane region" description="Helical" evidence="1">
    <location>
        <begin position="357"/>
        <end position="377"/>
    </location>
</feature>
<feature type="transmembrane region" description="Helical" evidence="1">
    <location>
        <begin position="384"/>
        <end position="401"/>
    </location>
</feature>
<keyword evidence="1" id="KW-0472">Membrane</keyword>
<organism evidence="2 3">
    <name type="scientific">Acidisoma silvae</name>
    <dbReference type="NCBI Taxonomy" id="2802396"/>
    <lineage>
        <taxon>Bacteria</taxon>
        <taxon>Pseudomonadati</taxon>
        <taxon>Pseudomonadota</taxon>
        <taxon>Alphaproteobacteria</taxon>
        <taxon>Acetobacterales</taxon>
        <taxon>Acidocellaceae</taxon>
        <taxon>Acidisoma</taxon>
    </lineage>
</organism>
<evidence type="ECO:0000313" key="2">
    <source>
        <dbReference type="EMBL" id="MCB8874733.1"/>
    </source>
</evidence>
<dbReference type="AlphaFoldDB" id="A0A963YQN0"/>
<reference evidence="2" key="1">
    <citation type="journal article" date="2021" name="Microorganisms">
        <title>Acidisoma silvae sp. nov. and Acidisomacellulosilytica sp. nov., Two Acidophilic Bacteria Isolated from Decaying Wood, Hydrolyzing Cellulose and Producing Poly-3-hydroxybutyrate.</title>
        <authorList>
            <person name="Mieszkin S."/>
            <person name="Pouder E."/>
            <person name="Uroz S."/>
            <person name="Simon-Colin C."/>
            <person name="Alain K."/>
        </authorList>
    </citation>
    <scope>NUCLEOTIDE SEQUENCE</scope>
    <source>
        <strain evidence="2">HW T2.11</strain>
    </source>
</reference>
<feature type="transmembrane region" description="Helical" evidence="1">
    <location>
        <begin position="101"/>
        <end position="128"/>
    </location>
</feature>
<dbReference type="GO" id="GO:0005886">
    <property type="term" value="C:plasma membrane"/>
    <property type="evidence" value="ECO:0007669"/>
    <property type="project" value="TreeGrafter"/>
</dbReference>
<gene>
    <name evidence="2" type="ORF">ASILVAE211_06015</name>
</gene>
<evidence type="ECO:0000313" key="3">
    <source>
        <dbReference type="Proteomes" id="UP000708298"/>
    </source>
</evidence>
<dbReference type="PIRSF" id="PIRSF002746">
    <property type="entry name" value="Gluconate_transporter"/>
    <property type="match status" value="1"/>
</dbReference>
<dbReference type="InterPro" id="IPR003474">
    <property type="entry name" value="Glcn_transporter"/>
</dbReference>
<protein>
    <submittedName>
        <fullName evidence="2">Permease DsdX</fullName>
    </submittedName>
</protein>
<dbReference type="PANTHER" id="PTHR30354:SF26">
    <property type="entry name" value="TRANSPORTER, PUTATIVE-RELATED"/>
    <property type="match status" value="1"/>
</dbReference>
<proteinExistence type="predicted"/>
<feature type="transmembrane region" description="Helical" evidence="1">
    <location>
        <begin position="259"/>
        <end position="283"/>
    </location>
</feature>